<evidence type="ECO:0000313" key="2">
    <source>
        <dbReference type="Proteomes" id="UP000324758"/>
    </source>
</evidence>
<dbReference type="Proteomes" id="UP000324758">
    <property type="component" value="Unassembled WGS sequence"/>
</dbReference>
<keyword evidence="2" id="KW-1185">Reference proteome</keyword>
<name>A0A5D3K505_9BRAD</name>
<dbReference type="RefSeq" id="WP_148776660.1">
    <property type="nucleotide sequence ID" value="NZ_VSSS01000057.1"/>
</dbReference>
<dbReference type="AlphaFoldDB" id="A0A5D3K505"/>
<dbReference type="OrthoDB" id="570299at2"/>
<reference evidence="1 2" key="1">
    <citation type="submission" date="2019-08" db="EMBL/GenBank/DDBJ databases">
        <title>Bradyrhizobium hipponensis sp. nov., a rhizobium isolated from a Lupinus angustifolius root nodule in Tunisia.</title>
        <authorList>
            <person name="Off K."/>
            <person name="Rejili M."/>
            <person name="Mars M."/>
            <person name="Brachmann A."/>
            <person name="Marin M."/>
        </authorList>
    </citation>
    <scope>NUCLEOTIDE SEQUENCE [LARGE SCALE GENOMIC DNA]</scope>
    <source>
        <strain evidence="1 2">CTAW71</strain>
    </source>
</reference>
<dbReference type="EMBL" id="VSSS01000057">
    <property type="protein sequence ID" value="TYL89967.1"/>
    <property type="molecule type" value="Genomic_DNA"/>
</dbReference>
<protein>
    <submittedName>
        <fullName evidence="1">Uncharacterized protein</fullName>
    </submittedName>
</protein>
<evidence type="ECO:0000313" key="1">
    <source>
        <dbReference type="EMBL" id="TYL89967.1"/>
    </source>
</evidence>
<sequence length="317" mass="35543">MSSTETPQEECETPAVTAAISKSLGLTSTEQYLSRLCDRTFLKLWSYPNPYRESGKELCDLIAVFENHVYLFFDRETKALMGDVGDFNLAWERWKKEAISKQIKSAKKARNHVLKNRDKIYLDAACTVPLPVKLSQGDIFVHTIIVAHGASEACKSYSADNVSGSLGIIYSDDGYDTPSPVPFVVHLERAEPVHLFDSHTVDIMLGELDTFYDFTSYIVAKEAAIAKYDSISYAGEEDLLAHYYGNFDDAAESHFIGTEDARYNSVIIAEGEWEGFRSSDVYKRKKLADQASYLWDELLQLTSQNALDGTLLGDANF</sequence>
<proteinExistence type="predicted"/>
<gene>
    <name evidence="1" type="ORF">FXB40_34115</name>
</gene>
<comment type="caution">
    <text evidence="1">The sequence shown here is derived from an EMBL/GenBank/DDBJ whole genome shotgun (WGS) entry which is preliminary data.</text>
</comment>
<organism evidence="1 2">
    <name type="scientific">Bradyrhizobium rifense</name>
    <dbReference type="NCBI Taxonomy" id="515499"/>
    <lineage>
        <taxon>Bacteria</taxon>
        <taxon>Pseudomonadati</taxon>
        <taxon>Pseudomonadota</taxon>
        <taxon>Alphaproteobacteria</taxon>
        <taxon>Hyphomicrobiales</taxon>
        <taxon>Nitrobacteraceae</taxon>
        <taxon>Bradyrhizobium</taxon>
    </lineage>
</organism>
<accession>A0A5D3K505</accession>